<organism evidence="2 3">
    <name type="scientific">Steinernema carpocapsae</name>
    <name type="common">Entomopathogenic nematode</name>
    <dbReference type="NCBI Taxonomy" id="34508"/>
    <lineage>
        <taxon>Eukaryota</taxon>
        <taxon>Metazoa</taxon>
        <taxon>Ecdysozoa</taxon>
        <taxon>Nematoda</taxon>
        <taxon>Chromadorea</taxon>
        <taxon>Rhabditida</taxon>
        <taxon>Tylenchina</taxon>
        <taxon>Panagrolaimomorpha</taxon>
        <taxon>Strongyloidoidea</taxon>
        <taxon>Steinernematidae</taxon>
        <taxon>Steinernema</taxon>
    </lineage>
</organism>
<sequence length="253" mass="27831">MENTTKPNGAAVKSAPGALKKTAAEAAEKTTGAAAETSRPAPVLTPLTINGRRVFVLRRGQPQALQREESQQKGQWSLCNLSKGEVWLLASSKPCFGRRRRPYFGDNFGGGHASAGFSEMNGRAESARVMEEEVTVGSSVLTVESHASADMLLLWQALVKARVLLGVLSFARSVKARFRKKQQSMRLGMLRKECKKSLRNEISVAICPRKCSRSSIFGRFKCFKRARGKLAQNRSKSERKPFVFLVANTGMKP</sequence>
<protein>
    <submittedName>
        <fullName evidence="2">Uncharacterized protein</fullName>
    </submittedName>
</protein>
<feature type="region of interest" description="Disordered" evidence="1">
    <location>
        <begin position="1"/>
        <end position="39"/>
    </location>
</feature>
<name>A0A4U8UPN8_STECR</name>
<dbReference type="Proteomes" id="UP000298663">
    <property type="component" value="Chromosome X"/>
</dbReference>
<evidence type="ECO:0000313" key="2">
    <source>
        <dbReference type="EMBL" id="TMS34699.1"/>
    </source>
</evidence>
<evidence type="ECO:0000313" key="3">
    <source>
        <dbReference type="Proteomes" id="UP000298663"/>
    </source>
</evidence>
<dbReference type="EMBL" id="AZBU02000001">
    <property type="protein sequence ID" value="TMS34699.1"/>
    <property type="molecule type" value="Genomic_DNA"/>
</dbReference>
<accession>A0A4U8UPN8</accession>
<keyword evidence="3" id="KW-1185">Reference proteome</keyword>
<comment type="caution">
    <text evidence="2">The sequence shown here is derived from an EMBL/GenBank/DDBJ whole genome shotgun (WGS) entry which is preliminary data.</text>
</comment>
<proteinExistence type="predicted"/>
<reference evidence="2 3" key="2">
    <citation type="journal article" date="2019" name="G3 (Bethesda)">
        <title>Hybrid Assembly of the Genome of the Entomopathogenic Nematode Steinernema carpocapsae Identifies the X-Chromosome.</title>
        <authorList>
            <person name="Serra L."/>
            <person name="Macchietto M."/>
            <person name="Macias-Munoz A."/>
            <person name="McGill C.J."/>
            <person name="Rodriguez I.M."/>
            <person name="Rodriguez B."/>
            <person name="Murad R."/>
            <person name="Mortazavi A."/>
        </authorList>
    </citation>
    <scope>NUCLEOTIDE SEQUENCE [LARGE SCALE GENOMIC DNA]</scope>
    <source>
        <strain evidence="2 3">ALL</strain>
    </source>
</reference>
<gene>
    <name evidence="2" type="ORF">L596_002236</name>
</gene>
<dbReference type="AlphaFoldDB" id="A0A4U8UPN8"/>
<reference evidence="2 3" key="1">
    <citation type="journal article" date="2015" name="Genome Biol.">
        <title>Comparative genomics of Steinernema reveals deeply conserved gene regulatory networks.</title>
        <authorList>
            <person name="Dillman A.R."/>
            <person name="Macchietto M."/>
            <person name="Porter C.F."/>
            <person name="Rogers A."/>
            <person name="Williams B."/>
            <person name="Antoshechkin I."/>
            <person name="Lee M.M."/>
            <person name="Goodwin Z."/>
            <person name="Lu X."/>
            <person name="Lewis E.E."/>
            <person name="Goodrich-Blair H."/>
            <person name="Stock S.P."/>
            <person name="Adams B.J."/>
            <person name="Sternberg P.W."/>
            <person name="Mortazavi A."/>
        </authorList>
    </citation>
    <scope>NUCLEOTIDE SEQUENCE [LARGE SCALE GENOMIC DNA]</scope>
    <source>
        <strain evidence="2 3">ALL</strain>
    </source>
</reference>
<dbReference type="EMBL" id="CM016762">
    <property type="protein sequence ID" value="TMS34699.1"/>
    <property type="molecule type" value="Genomic_DNA"/>
</dbReference>
<evidence type="ECO:0000256" key="1">
    <source>
        <dbReference type="SAM" id="MobiDB-lite"/>
    </source>
</evidence>